<sequence>MRRHSGPRGGKLNTKENKEAFKRLLSMLLERGGIKFIGIIFLTLIAAGVQVLQALYIRLLVDQIIIPQMESGNFDITPLFRLVLLFGLIFAAGAMSTLISARIMINIAESIIRDLRKEMFAHMQTLPIAYFDTTPHGDLMSRFTNDTQVLEQMLTNALPSFFSSIITLTVIIISMILSSAILFGVVIVTVFALIFAMRFIGGKSAVFFSAQQQSLGTTNGYIEELIEGQKVVKVFSREAQVIDKFKELNDALAHNTMMANRYSLFLMPIIFNIGNLQFAFIATIGGLLTATGATGLSVGGLVGFLQLSRSFSGPINQLSQQMNQVISALAGAKRIFELLDTPSEVDNGVYELARVCDDGTGGITECTECTSRWAWKNPETGELIELRGDIRFENVDFSYDGVHPVLKNISLYAKPGQKIAFVGETGAGKTTITNLINRFYDVDRGTITFDGIDVKDIKKHHLRSSLGMVLQDTHLFTGTVKYNLKYAKDDATDDEVIEAAKKTQSHGFIKNLAKGYNTEISGTASDLSQGQSQLLSIGRAELYNPPVLILDEATSSIDSHTERLVQESMDEIMKGRTTFVIAHRLSTVKNADAIMVLSRGEIIERGDHDDLLAQRGVYYRLYTGGFDDEE</sequence>
<evidence type="ECO:0000256" key="6">
    <source>
        <dbReference type="ARBA" id="ARBA00023136"/>
    </source>
</evidence>
<dbReference type="Pfam" id="PF00664">
    <property type="entry name" value="ABC_membrane"/>
    <property type="match status" value="1"/>
</dbReference>
<keyword evidence="11" id="KW-1185">Reference proteome</keyword>
<gene>
    <name evidence="10" type="ORF">O6R05_07780</name>
</gene>
<feature type="domain" description="ABC transmembrane type-1" evidence="9">
    <location>
        <begin position="37"/>
        <end position="327"/>
    </location>
</feature>
<feature type="domain" description="ABC transporter" evidence="8">
    <location>
        <begin position="390"/>
        <end position="624"/>
    </location>
</feature>
<evidence type="ECO:0000256" key="7">
    <source>
        <dbReference type="SAM" id="Phobius"/>
    </source>
</evidence>
<dbReference type="SMART" id="SM00382">
    <property type="entry name" value="AAA"/>
    <property type="match status" value="1"/>
</dbReference>
<feature type="transmembrane region" description="Helical" evidence="7">
    <location>
        <begin position="36"/>
        <end position="61"/>
    </location>
</feature>
<dbReference type="Pfam" id="PF00005">
    <property type="entry name" value="ABC_tran"/>
    <property type="match status" value="1"/>
</dbReference>
<dbReference type="PROSITE" id="PS50893">
    <property type="entry name" value="ABC_TRANSPORTER_2"/>
    <property type="match status" value="1"/>
</dbReference>
<feature type="transmembrane region" description="Helical" evidence="7">
    <location>
        <begin position="262"/>
        <end position="281"/>
    </location>
</feature>
<protein>
    <submittedName>
        <fullName evidence="10">ABC transporter ATP-binding protein</fullName>
    </submittedName>
</protein>
<dbReference type="Proteomes" id="UP001210339">
    <property type="component" value="Chromosome"/>
</dbReference>
<dbReference type="PANTHER" id="PTHR43394">
    <property type="entry name" value="ATP-DEPENDENT PERMEASE MDL1, MITOCHONDRIAL"/>
    <property type="match status" value="1"/>
</dbReference>
<evidence type="ECO:0000256" key="3">
    <source>
        <dbReference type="ARBA" id="ARBA00022741"/>
    </source>
</evidence>
<keyword evidence="4 10" id="KW-0067">ATP-binding</keyword>
<dbReference type="InterPro" id="IPR003439">
    <property type="entry name" value="ABC_transporter-like_ATP-bd"/>
</dbReference>
<reference evidence="10 11" key="1">
    <citation type="submission" date="2023-01" db="EMBL/GenBank/DDBJ databases">
        <authorList>
            <person name="Lee S.H."/>
            <person name="Jung H.S."/>
            <person name="Yun J.U."/>
        </authorList>
    </citation>
    <scope>NUCLEOTIDE SEQUENCE [LARGE SCALE GENOMIC DNA]</scope>
    <source>
        <strain evidence="10 11">CBA3646</strain>
    </source>
</reference>
<dbReference type="InterPro" id="IPR036640">
    <property type="entry name" value="ABC1_TM_sf"/>
</dbReference>
<evidence type="ECO:0000256" key="5">
    <source>
        <dbReference type="ARBA" id="ARBA00022989"/>
    </source>
</evidence>
<evidence type="ECO:0000259" key="9">
    <source>
        <dbReference type="PROSITE" id="PS50929"/>
    </source>
</evidence>
<dbReference type="CDD" id="cd18547">
    <property type="entry name" value="ABC_6TM_Tm288_like"/>
    <property type="match status" value="1"/>
</dbReference>
<dbReference type="SUPFAM" id="SSF90123">
    <property type="entry name" value="ABC transporter transmembrane region"/>
    <property type="match status" value="1"/>
</dbReference>
<feature type="transmembrane region" description="Helical" evidence="7">
    <location>
        <begin position="161"/>
        <end position="194"/>
    </location>
</feature>
<evidence type="ECO:0000259" key="8">
    <source>
        <dbReference type="PROSITE" id="PS50893"/>
    </source>
</evidence>
<name>A0ABY7QXW2_9FIRM</name>
<dbReference type="Gene3D" id="1.20.1560.10">
    <property type="entry name" value="ABC transporter type 1, transmembrane domain"/>
    <property type="match status" value="1"/>
</dbReference>
<dbReference type="EMBL" id="CP115667">
    <property type="protein sequence ID" value="WBW50788.1"/>
    <property type="molecule type" value="Genomic_DNA"/>
</dbReference>
<organism evidence="10 11">
    <name type="scientific">Peptoniphilus equinus</name>
    <dbReference type="NCBI Taxonomy" id="3016343"/>
    <lineage>
        <taxon>Bacteria</taxon>
        <taxon>Bacillati</taxon>
        <taxon>Bacillota</taxon>
        <taxon>Tissierellia</taxon>
        <taxon>Tissierellales</taxon>
        <taxon>Peptoniphilaceae</taxon>
        <taxon>Peptoniphilus</taxon>
    </lineage>
</organism>
<keyword evidence="2 7" id="KW-0812">Transmembrane</keyword>
<evidence type="ECO:0000256" key="1">
    <source>
        <dbReference type="ARBA" id="ARBA00004651"/>
    </source>
</evidence>
<dbReference type="CDD" id="cd03254">
    <property type="entry name" value="ABCC_Glucan_exporter_like"/>
    <property type="match status" value="1"/>
</dbReference>
<evidence type="ECO:0000313" key="10">
    <source>
        <dbReference type="EMBL" id="WBW50788.1"/>
    </source>
</evidence>
<evidence type="ECO:0000256" key="4">
    <source>
        <dbReference type="ARBA" id="ARBA00022840"/>
    </source>
</evidence>
<comment type="subcellular location">
    <subcellularLocation>
        <location evidence="1">Cell membrane</location>
        <topology evidence="1">Multi-pass membrane protein</topology>
    </subcellularLocation>
</comment>
<dbReference type="PROSITE" id="PS50929">
    <property type="entry name" value="ABC_TM1F"/>
    <property type="match status" value="1"/>
</dbReference>
<evidence type="ECO:0000313" key="11">
    <source>
        <dbReference type="Proteomes" id="UP001210339"/>
    </source>
</evidence>
<proteinExistence type="predicted"/>
<dbReference type="InterPro" id="IPR011527">
    <property type="entry name" value="ABC1_TM_dom"/>
</dbReference>
<feature type="transmembrane region" description="Helical" evidence="7">
    <location>
        <begin position="82"/>
        <end position="105"/>
    </location>
</feature>
<accession>A0ABY7QXW2</accession>
<dbReference type="PANTHER" id="PTHR43394:SF1">
    <property type="entry name" value="ATP-BINDING CASSETTE SUB-FAMILY B MEMBER 10, MITOCHONDRIAL"/>
    <property type="match status" value="1"/>
</dbReference>
<keyword evidence="3" id="KW-0547">Nucleotide-binding</keyword>
<keyword evidence="5 7" id="KW-1133">Transmembrane helix</keyword>
<dbReference type="InterPro" id="IPR039421">
    <property type="entry name" value="Type_1_exporter"/>
</dbReference>
<dbReference type="Gene3D" id="3.40.50.300">
    <property type="entry name" value="P-loop containing nucleotide triphosphate hydrolases"/>
    <property type="match status" value="1"/>
</dbReference>
<evidence type="ECO:0000256" key="2">
    <source>
        <dbReference type="ARBA" id="ARBA00022692"/>
    </source>
</evidence>
<dbReference type="InterPro" id="IPR027417">
    <property type="entry name" value="P-loop_NTPase"/>
</dbReference>
<dbReference type="GO" id="GO:0005524">
    <property type="term" value="F:ATP binding"/>
    <property type="evidence" value="ECO:0007669"/>
    <property type="project" value="UniProtKB-KW"/>
</dbReference>
<keyword evidence="6 7" id="KW-0472">Membrane</keyword>
<dbReference type="InterPro" id="IPR003593">
    <property type="entry name" value="AAA+_ATPase"/>
</dbReference>
<dbReference type="SUPFAM" id="SSF52540">
    <property type="entry name" value="P-loop containing nucleoside triphosphate hydrolases"/>
    <property type="match status" value="1"/>
</dbReference>